<sequence>MGRQSKQKACFACVDAKRRCDRALPFCSRCIDRGVTCTYRPAQPRRLSPGGAGITSTLDLRSGEVWTSSGRQAGDQGGILSAEDTRETQDMARIEEPACSTHLVSKVSASSFPSSVASSCTIGGIHSAGQIASFSGDPVWFLHPSAWTVAYHYQPPASLPSGTVFSNFIRGLQTWLSRFHRAGHNPFIHRHLYSETGMPQCMRDAYSAIAVSQDVTQENEHIVDDISSSHISNLLACQHTDGPLSLLLLSTREHLARTQALLIHLLLALFSPSIPRRAKAETLIETLLYWTNQLWESASQDAAAALLVPGVLPLPDGEDRFPPDSTSGLYETFVLTESIRRTWLLCNIATGVYYSHKGDWSSTCAGDVYITARAELWDATSSARWEAVVRQQDPLFVYSLHGRSLVARGVGASEVDEFARHLFTIMWGLDEVEDWVVRTGDTVSIMY</sequence>
<dbReference type="EMBL" id="MU971450">
    <property type="protein sequence ID" value="KAK9234768.1"/>
    <property type="molecule type" value="Genomic_DNA"/>
</dbReference>
<protein>
    <submittedName>
        <fullName evidence="1">Uncharacterized protein</fullName>
    </submittedName>
</protein>
<evidence type="ECO:0000313" key="2">
    <source>
        <dbReference type="Proteomes" id="UP001433508"/>
    </source>
</evidence>
<name>A0ACC3ST18_LIPKO</name>
<dbReference type="Proteomes" id="UP001433508">
    <property type="component" value="Unassembled WGS sequence"/>
</dbReference>
<accession>A0ACC3ST18</accession>
<reference evidence="2" key="1">
    <citation type="journal article" date="2024" name="Front. Bioeng. Biotechnol.">
        <title>Genome-scale model development and genomic sequencing of the oleaginous clade Lipomyces.</title>
        <authorList>
            <person name="Czajka J.J."/>
            <person name="Han Y."/>
            <person name="Kim J."/>
            <person name="Mondo S.J."/>
            <person name="Hofstad B.A."/>
            <person name="Robles A."/>
            <person name="Haridas S."/>
            <person name="Riley R."/>
            <person name="LaButti K."/>
            <person name="Pangilinan J."/>
            <person name="Andreopoulos W."/>
            <person name="Lipzen A."/>
            <person name="Yan J."/>
            <person name="Wang M."/>
            <person name="Ng V."/>
            <person name="Grigoriev I.V."/>
            <person name="Spatafora J.W."/>
            <person name="Magnuson J.K."/>
            <person name="Baker S.E."/>
            <person name="Pomraning K.R."/>
        </authorList>
    </citation>
    <scope>NUCLEOTIDE SEQUENCE [LARGE SCALE GENOMIC DNA]</scope>
    <source>
        <strain evidence="2">CBS 7786</strain>
    </source>
</reference>
<organism evidence="1 2">
    <name type="scientific">Lipomyces kononenkoae</name>
    <name type="common">Yeast</name>
    <dbReference type="NCBI Taxonomy" id="34357"/>
    <lineage>
        <taxon>Eukaryota</taxon>
        <taxon>Fungi</taxon>
        <taxon>Dikarya</taxon>
        <taxon>Ascomycota</taxon>
        <taxon>Saccharomycotina</taxon>
        <taxon>Lipomycetes</taxon>
        <taxon>Lipomycetales</taxon>
        <taxon>Lipomycetaceae</taxon>
        <taxon>Lipomyces</taxon>
    </lineage>
</organism>
<keyword evidence="2" id="KW-1185">Reference proteome</keyword>
<evidence type="ECO:0000313" key="1">
    <source>
        <dbReference type="EMBL" id="KAK9234768.1"/>
    </source>
</evidence>
<gene>
    <name evidence="1" type="ORF">V1525DRAFT_412063</name>
</gene>
<proteinExistence type="predicted"/>
<comment type="caution">
    <text evidence="1">The sequence shown here is derived from an EMBL/GenBank/DDBJ whole genome shotgun (WGS) entry which is preliminary data.</text>
</comment>